<dbReference type="FunFam" id="2.60.120.1440:FF:000001">
    <property type="entry name" value="Putative anti-sigma factor"/>
    <property type="match status" value="1"/>
</dbReference>
<proteinExistence type="predicted"/>
<gene>
    <name evidence="4" type="ORF">GM418_14160</name>
</gene>
<dbReference type="Pfam" id="PF04773">
    <property type="entry name" value="FecR"/>
    <property type="match status" value="1"/>
</dbReference>
<feature type="domain" description="FecR protein" evidence="2">
    <location>
        <begin position="112"/>
        <end position="206"/>
    </location>
</feature>
<dbReference type="PIRSF" id="PIRSF018266">
    <property type="entry name" value="FecR"/>
    <property type="match status" value="1"/>
</dbReference>
<keyword evidence="1" id="KW-0812">Transmembrane</keyword>
<feature type="transmembrane region" description="Helical" evidence="1">
    <location>
        <begin position="76"/>
        <end position="98"/>
    </location>
</feature>
<evidence type="ECO:0000313" key="5">
    <source>
        <dbReference type="Proteomes" id="UP000428260"/>
    </source>
</evidence>
<keyword evidence="1" id="KW-0472">Membrane</keyword>
<sequence>MTFELIVKYLKGEASLDEKKAVLSWIDKSAENKEEFANWKRIWALTEKASENEDIAYRNFQKFAKREKQISRFRKIMAQAAVFILLIGVGGALSYLYLNSNSKQQVYQAKYTVKSPLGQMTELKLPDGTFVLLNSGSEIKYNADFSRGRREVFLEGQAFFDVEKDKKHPFLVKSQAMDIKVYGTSFNVEVYPDDEIFNTTLVEGSISVLDKEGKEIALLKPGENASLTKNENKLLVQKVNTAIYTSWKEGLVTFRNEKMKDIAKLIERWYNVEIIIRNEELGDEKYFGTILKNKPIDQILEVFKLTTAFEYEIVPRANKPTLIYWDKIN</sequence>
<feature type="domain" description="Protein FecR C-terminal" evidence="3">
    <location>
        <begin position="253"/>
        <end position="313"/>
    </location>
</feature>
<dbReference type="Gene3D" id="3.55.50.30">
    <property type="match status" value="1"/>
</dbReference>
<dbReference type="InterPro" id="IPR012373">
    <property type="entry name" value="Ferrdict_sens_TM"/>
</dbReference>
<keyword evidence="1" id="KW-1133">Transmembrane helix</keyword>
<dbReference type="KEGG" id="mcos:GM418_14160"/>
<dbReference type="PANTHER" id="PTHR30273">
    <property type="entry name" value="PERIPLASMIC SIGNAL SENSOR AND SIGMA FACTOR ACTIVATOR FECR-RELATED"/>
    <property type="match status" value="1"/>
</dbReference>
<evidence type="ECO:0000259" key="2">
    <source>
        <dbReference type="Pfam" id="PF04773"/>
    </source>
</evidence>
<keyword evidence="5" id="KW-1185">Reference proteome</keyword>
<dbReference type="RefSeq" id="WP_158867390.1">
    <property type="nucleotide sequence ID" value="NZ_CP046401.1"/>
</dbReference>
<dbReference type="GO" id="GO:0016989">
    <property type="term" value="F:sigma factor antagonist activity"/>
    <property type="evidence" value="ECO:0007669"/>
    <property type="project" value="TreeGrafter"/>
</dbReference>
<dbReference type="AlphaFoldDB" id="A0A6I6JUL6"/>
<dbReference type="EMBL" id="CP046401">
    <property type="protein sequence ID" value="QGY44770.1"/>
    <property type="molecule type" value="Genomic_DNA"/>
</dbReference>
<evidence type="ECO:0000313" key="4">
    <source>
        <dbReference type="EMBL" id="QGY44770.1"/>
    </source>
</evidence>
<reference evidence="4 5" key="1">
    <citation type="submission" date="2019-11" db="EMBL/GenBank/DDBJ databases">
        <authorList>
            <person name="Zheng R.K."/>
            <person name="Sun C.M."/>
        </authorList>
    </citation>
    <scope>NUCLEOTIDE SEQUENCE [LARGE SCALE GENOMIC DNA]</scope>
    <source>
        <strain evidence="4 5">WC007</strain>
    </source>
</reference>
<dbReference type="Proteomes" id="UP000428260">
    <property type="component" value="Chromosome"/>
</dbReference>
<dbReference type="PANTHER" id="PTHR30273:SF2">
    <property type="entry name" value="PROTEIN FECR"/>
    <property type="match status" value="1"/>
</dbReference>
<protein>
    <submittedName>
        <fullName evidence="4">DUF4974 domain-containing protein</fullName>
    </submittedName>
</protein>
<dbReference type="InterPro" id="IPR006860">
    <property type="entry name" value="FecR"/>
</dbReference>
<name>A0A6I6JUL6_9BACT</name>
<accession>A0A6I6JUL6</accession>
<dbReference type="Pfam" id="PF16344">
    <property type="entry name" value="FecR_C"/>
    <property type="match status" value="1"/>
</dbReference>
<dbReference type="Gene3D" id="2.60.120.1440">
    <property type="match status" value="1"/>
</dbReference>
<evidence type="ECO:0000259" key="3">
    <source>
        <dbReference type="Pfam" id="PF16344"/>
    </source>
</evidence>
<dbReference type="InterPro" id="IPR032508">
    <property type="entry name" value="FecR_C"/>
</dbReference>
<organism evidence="4 5">
    <name type="scientific">Maribellus comscasis</name>
    <dbReference type="NCBI Taxonomy" id="2681766"/>
    <lineage>
        <taxon>Bacteria</taxon>
        <taxon>Pseudomonadati</taxon>
        <taxon>Bacteroidota</taxon>
        <taxon>Bacteroidia</taxon>
        <taxon>Marinilabiliales</taxon>
        <taxon>Prolixibacteraceae</taxon>
        <taxon>Maribellus</taxon>
    </lineage>
</organism>
<evidence type="ECO:0000256" key="1">
    <source>
        <dbReference type="SAM" id="Phobius"/>
    </source>
</evidence>